<sequence length="75" mass="7340">MPAQAGLVQAAGKPVAGVAPGPLDAPAAVGSSTTPTRTAAAISPAGMARAVAWSDTASPVRDWRRPASPRDGPPV</sequence>
<organism evidence="2">
    <name type="scientific">Roseomonas mucosa</name>
    <dbReference type="NCBI Taxonomy" id="207340"/>
    <lineage>
        <taxon>Bacteria</taxon>
        <taxon>Pseudomonadati</taxon>
        <taxon>Pseudomonadota</taxon>
        <taxon>Alphaproteobacteria</taxon>
        <taxon>Acetobacterales</taxon>
        <taxon>Roseomonadaceae</taxon>
        <taxon>Roseomonas</taxon>
    </lineage>
</organism>
<reference evidence="2" key="1">
    <citation type="submission" date="2017-12" db="EMBL/GenBank/DDBJ databases">
        <authorList>
            <person name="Martens C."/>
            <person name="Dahlstrom E."/>
            <person name="Barbian K."/>
            <person name="Sykora L."/>
            <person name="Ricklefs S."/>
            <person name="Bruno D."/>
            <person name="Anzick I."/>
            <person name="Myles I."/>
            <person name="Datta S.K."/>
        </authorList>
    </citation>
    <scope>NUCLEOTIDE SEQUENCE</scope>
    <source>
        <strain evidence="2">AD2</strain>
    </source>
</reference>
<dbReference type="EMBL" id="CP025189">
    <property type="protein sequence ID" value="AWV24711.1"/>
    <property type="molecule type" value="Genomic_DNA"/>
</dbReference>
<evidence type="ECO:0000313" key="2">
    <source>
        <dbReference type="EMBL" id="AWV24711.1"/>
    </source>
</evidence>
<evidence type="ECO:0000256" key="1">
    <source>
        <dbReference type="SAM" id="MobiDB-lite"/>
    </source>
</evidence>
<dbReference type="AlphaFoldDB" id="A0A4Y1N3F4"/>
<feature type="region of interest" description="Disordered" evidence="1">
    <location>
        <begin position="53"/>
        <end position="75"/>
    </location>
</feature>
<accession>A0A4Y1N3F4</accession>
<gene>
    <name evidence="2" type="ORF">RADP37_05028</name>
</gene>
<proteinExistence type="predicted"/>
<protein>
    <submittedName>
        <fullName evidence="2">Uncharacterized protein</fullName>
    </submittedName>
</protein>
<name>A0A4Y1N3F4_9PROT</name>